<dbReference type="EMBL" id="QXFU01004366">
    <property type="protein sequence ID" value="KAE8969154.1"/>
    <property type="molecule type" value="Genomic_DNA"/>
</dbReference>
<dbReference type="AlphaFoldDB" id="A0A6A3HKG3"/>
<dbReference type="Proteomes" id="UP000429607">
    <property type="component" value="Unassembled WGS sequence"/>
</dbReference>
<sequence length="128" mass="15122">MYDFFETHLKMDMDEQDVETRVVKCFADVDQLIEEHGFTCVLAAGGQDRSDYRDRMKNRIKRIVQNLAPAVLKTEIKRLVSLQHREAKTDQMVLARAKVQQRYHMLTQEGKTERKPPRKETMVKITLR</sequence>
<evidence type="ECO:0000313" key="5">
    <source>
        <dbReference type="Proteomes" id="UP000435112"/>
    </source>
</evidence>
<evidence type="ECO:0000256" key="1">
    <source>
        <dbReference type="SAM" id="MobiDB-lite"/>
    </source>
</evidence>
<dbReference type="OrthoDB" id="129304at2759"/>
<gene>
    <name evidence="3" type="ORF">PR001_g21797</name>
    <name evidence="2" type="ORF">PR002_g27522</name>
</gene>
<name>A0A6A3HKG3_9STRA</name>
<evidence type="ECO:0008006" key="6">
    <source>
        <dbReference type="Google" id="ProtNLM"/>
    </source>
</evidence>
<dbReference type="Proteomes" id="UP000435112">
    <property type="component" value="Unassembled WGS sequence"/>
</dbReference>
<proteinExistence type="predicted"/>
<dbReference type="EMBL" id="QXFV01002330">
    <property type="protein sequence ID" value="KAE8989336.1"/>
    <property type="molecule type" value="Genomic_DNA"/>
</dbReference>
<evidence type="ECO:0000313" key="4">
    <source>
        <dbReference type="Proteomes" id="UP000429607"/>
    </source>
</evidence>
<reference evidence="4 5" key="1">
    <citation type="submission" date="2018-09" db="EMBL/GenBank/DDBJ databases">
        <title>Genomic investigation of the strawberry pathogen Phytophthora fragariae indicates pathogenicity is determined by transcriptional variation in three key races.</title>
        <authorList>
            <person name="Adams T.M."/>
            <person name="Armitage A.D."/>
            <person name="Sobczyk M.K."/>
            <person name="Bates H.J."/>
            <person name="Dunwell J.M."/>
            <person name="Nellist C.F."/>
            <person name="Harrison R.J."/>
        </authorList>
    </citation>
    <scope>NUCLEOTIDE SEQUENCE [LARGE SCALE GENOMIC DNA]</scope>
    <source>
        <strain evidence="3 4">SCRP249</strain>
        <strain evidence="2 5">SCRP324</strain>
    </source>
</reference>
<evidence type="ECO:0000313" key="2">
    <source>
        <dbReference type="EMBL" id="KAE8969154.1"/>
    </source>
</evidence>
<evidence type="ECO:0000313" key="3">
    <source>
        <dbReference type="EMBL" id="KAE8989336.1"/>
    </source>
</evidence>
<feature type="compositionally biased region" description="Basic and acidic residues" evidence="1">
    <location>
        <begin position="110"/>
        <end position="122"/>
    </location>
</feature>
<organism evidence="2 5">
    <name type="scientific">Phytophthora rubi</name>
    <dbReference type="NCBI Taxonomy" id="129364"/>
    <lineage>
        <taxon>Eukaryota</taxon>
        <taxon>Sar</taxon>
        <taxon>Stramenopiles</taxon>
        <taxon>Oomycota</taxon>
        <taxon>Peronosporomycetes</taxon>
        <taxon>Peronosporales</taxon>
        <taxon>Peronosporaceae</taxon>
        <taxon>Phytophthora</taxon>
    </lineage>
</organism>
<comment type="caution">
    <text evidence="2">The sequence shown here is derived from an EMBL/GenBank/DDBJ whole genome shotgun (WGS) entry which is preliminary data.</text>
</comment>
<protein>
    <recommendedName>
        <fullName evidence="6">TFIIS central domain-containing protein</fullName>
    </recommendedName>
</protein>
<feature type="region of interest" description="Disordered" evidence="1">
    <location>
        <begin position="108"/>
        <end position="128"/>
    </location>
</feature>
<accession>A0A6A3HKG3</accession>